<dbReference type="Pfam" id="PF18306">
    <property type="entry name" value="LDcluster4"/>
    <property type="match status" value="1"/>
</dbReference>
<dbReference type="SUPFAM" id="SSF102405">
    <property type="entry name" value="MCP/YpsA-like"/>
    <property type="match status" value="1"/>
</dbReference>
<dbReference type="InterPro" id="IPR052341">
    <property type="entry name" value="LOG_family_nucleotidases"/>
</dbReference>
<reference evidence="2 3" key="1">
    <citation type="submission" date="2018-07" db="EMBL/GenBank/DDBJ databases">
        <title>Genomic Encyclopedia of Type Strains, Phase III (KMG-III): the genomes of soil and plant-associated and newly described type strains.</title>
        <authorList>
            <person name="Whitman W."/>
        </authorList>
    </citation>
    <scope>NUCLEOTIDE SEQUENCE [LARGE SCALE GENOMIC DNA]</scope>
    <source>
        <strain evidence="2 3">CECT 7731</strain>
    </source>
</reference>
<gene>
    <name evidence="2" type="ORF">DFP77_1026</name>
    <name evidence="1" type="ORF">JSY38_09030</name>
</gene>
<evidence type="ECO:0000313" key="2">
    <source>
        <dbReference type="EMBL" id="RCX08311.1"/>
    </source>
</evidence>
<organism evidence="2 3">
    <name type="scientific">Marinomonas foliarum</name>
    <dbReference type="NCBI Taxonomy" id="491950"/>
    <lineage>
        <taxon>Bacteria</taxon>
        <taxon>Pseudomonadati</taxon>
        <taxon>Pseudomonadota</taxon>
        <taxon>Gammaproteobacteria</taxon>
        <taxon>Oceanospirillales</taxon>
        <taxon>Oceanospirillaceae</taxon>
        <taxon>Marinomonas</taxon>
    </lineage>
</organism>
<dbReference type="AlphaFoldDB" id="A0A369AGK8"/>
<dbReference type="EMBL" id="QPJQ01000002">
    <property type="protein sequence ID" value="RCX08311.1"/>
    <property type="molecule type" value="Genomic_DNA"/>
</dbReference>
<dbReference type="Proteomes" id="UP000644167">
    <property type="component" value="Chromosome"/>
</dbReference>
<dbReference type="InterPro" id="IPR005268">
    <property type="entry name" value="CHP00725"/>
</dbReference>
<proteinExistence type="predicted"/>
<dbReference type="EMBL" id="CP070273">
    <property type="protein sequence ID" value="QRV25628.1"/>
    <property type="molecule type" value="Genomic_DNA"/>
</dbReference>
<dbReference type="Proteomes" id="UP000253506">
    <property type="component" value="Unassembled WGS sequence"/>
</dbReference>
<sequence>MLDQFKYDSVNNKIYYSGQCWQPKSRTWIRDEDIPNNAEYVEDHKAILLALEMGTVSLPIGVIGPKVNATDEQLFFAEEVGRAVAEMGLPLLTGGKTGVMEASSRGAFNANGLTIGILPDECWSAANAYITIPIVTGLGPARNAIIGRTCPVLIAIGGSYGTLTEMAFGMHFDRCVLALSDAPEVEGVVKFNTVNDALYAAVRAWFGLHL</sequence>
<dbReference type="PANTHER" id="PTHR43393:SF3">
    <property type="entry name" value="LYSINE DECARBOXYLASE-LIKE PROTEIN"/>
    <property type="match status" value="1"/>
</dbReference>
<protein>
    <submittedName>
        <fullName evidence="1">TIGR00725 family protein</fullName>
    </submittedName>
</protein>
<dbReference type="InterPro" id="IPR041164">
    <property type="entry name" value="LDcluster4"/>
</dbReference>
<dbReference type="NCBIfam" id="TIGR00725">
    <property type="entry name" value="TIGR00725 family protein"/>
    <property type="match status" value="1"/>
</dbReference>
<name>A0A369AGK8_9GAMM</name>
<dbReference type="RefSeq" id="WP_114410456.1">
    <property type="nucleotide sequence ID" value="NZ_CP070273.1"/>
</dbReference>
<evidence type="ECO:0000313" key="1">
    <source>
        <dbReference type="EMBL" id="QRV25628.1"/>
    </source>
</evidence>
<evidence type="ECO:0000313" key="3">
    <source>
        <dbReference type="Proteomes" id="UP000253506"/>
    </source>
</evidence>
<dbReference type="GO" id="GO:0005829">
    <property type="term" value="C:cytosol"/>
    <property type="evidence" value="ECO:0007669"/>
    <property type="project" value="TreeGrafter"/>
</dbReference>
<reference evidence="1 4" key="2">
    <citation type="submission" date="2021-02" db="EMBL/GenBank/DDBJ databases">
        <title>The genome of Marinomonas foliarum JZW.</title>
        <authorList>
            <person name="Sun M."/>
        </authorList>
    </citation>
    <scope>NUCLEOTIDE SEQUENCE [LARGE SCALE GENOMIC DNA]</scope>
    <source>
        <strain evidence="1 4">JZW</strain>
    </source>
</reference>
<dbReference type="Gene3D" id="3.40.50.450">
    <property type="match status" value="1"/>
</dbReference>
<dbReference type="OrthoDB" id="9801098at2"/>
<evidence type="ECO:0000313" key="4">
    <source>
        <dbReference type="Proteomes" id="UP000644167"/>
    </source>
</evidence>
<keyword evidence="4" id="KW-1185">Reference proteome</keyword>
<accession>A0A369AGK8</accession>
<dbReference type="PANTHER" id="PTHR43393">
    <property type="entry name" value="CYTOKININ RIBOSIDE 5'-MONOPHOSPHATE PHOSPHORIBOHYDROLASE"/>
    <property type="match status" value="1"/>
</dbReference>